<dbReference type="Proteomes" id="UP001602370">
    <property type="component" value="Unassembled WGS sequence"/>
</dbReference>
<name>A0ABW6Y3N2_9ACTN</name>
<keyword evidence="2" id="KW-1185">Reference proteome</keyword>
<organism evidence="1 2">
    <name type="scientific">Streptomyces flavochromogenes</name>
    <dbReference type="NCBI Taxonomy" id="68199"/>
    <lineage>
        <taxon>Bacteria</taxon>
        <taxon>Bacillati</taxon>
        <taxon>Actinomycetota</taxon>
        <taxon>Actinomycetes</taxon>
        <taxon>Kitasatosporales</taxon>
        <taxon>Streptomycetaceae</taxon>
        <taxon>Streptomyces</taxon>
    </lineage>
</organism>
<comment type="caution">
    <text evidence="1">The sequence shown here is derived from an EMBL/GenBank/DDBJ whole genome shotgun (WGS) entry which is preliminary data.</text>
</comment>
<reference evidence="1 2" key="1">
    <citation type="submission" date="2024-10" db="EMBL/GenBank/DDBJ databases">
        <title>The Natural Products Discovery Center: Release of the First 8490 Sequenced Strains for Exploring Actinobacteria Biosynthetic Diversity.</title>
        <authorList>
            <person name="Kalkreuter E."/>
            <person name="Kautsar S.A."/>
            <person name="Yang D."/>
            <person name="Bader C.D."/>
            <person name="Teijaro C.N."/>
            <person name="Fluegel L."/>
            <person name="Davis C.M."/>
            <person name="Simpson J.R."/>
            <person name="Lauterbach L."/>
            <person name="Steele A.D."/>
            <person name="Gui C."/>
            <person name="Meng S."/>
            <person name="Li G."/>
            <person name="Viehrig K."/>
            <person name="Ye F."/>
            <person name="Su P."/>
            <person name="Kiefer A.F."/>
            <person name="Nichols A."/>
            <person name="Cepeda A.J."/>
            <person name="Yan W."/>
            <person name="Fan B."/>
            <person name="Jiang Y."/>
            <person name="Adhikari A."/>
            <person name="Zheng C.-J."/>
            <person name="Schuster L."/>
            <person name="Cowan T.M."/>
            <person name="Smanski M.J."/>
            <person name="Chevrette M.G."/>
            <person name="De Carvalho L.P.S."/>
            <person name="Shen B."/>
        </authorList>
    </citation>
    <scope>NUCLEOTIDE SEQUENCE [LARGE SCALE GENOMIC DNA]</scope>
    <source>
        <strain evidence="1 2">NPDC012605</strain>
    </source>
</reference>
<accession>A0ABW6Y3N2</accession>
<protein>
    <recommendedName>
        <fullName evidence="3">Acyl-CoA dehydrogenase</fullName>
    </recommendedName>
</protein>
<dbReference type="RefSeq" id="WP_388311966.1">
    <property type="nucleotide sequence ID" value="NZ_JBIBDZ010000019.1"/>
</dbReference>
<proteinExistence type="predicted"/>
<evidence type="ECO:0000313" key="2">
    <source>
        <dbReference type="Proteomes" id="UP001602370"/>
    </source>
</evidence>
<evidence type="ECO:0000313" key="1">
    <source>
        <dbReference type="EMBL" id="MFF5924156.1"/>
    </source>
</evidence>
<sequence length="94" mass="10099">MAYGQMRMLLVDRAVAAVATAARVARLAVRLATRTSMGPIDLYAALATAKFMAAHELIEQAADAAEQTGDPEAEITDIRTPIWLGAMTIHEESQ</sequence>
<evidence type="ECO:0008006" key="3">
    <source>
        <dbReference type="Google" id="ProtNLM"/>
    </source>
</evidence>
<gene>
    <name evidence="1" type="ORF">ACFY8C_38400</name>
</gene>
<dbReference type="EMBL" id="JBIBDZ010000019">
    <property type="protein sequence ID" value="MFF5924156.1"/>
    <property type="molecule type" value="Genomic_DNA"/>
</dbReference>